<accession>A0A1M4VWH3</accession>
<dbReference type="PANTHER" id="PTHR43449:SF1">
    <property type="entry name" value="POLYMERASE BETA NUCLEOTIDYLTRANSFERASE DOMAIN-CONTAINING PROTEIN"/>
    <property type="match status" value="1"/>
</dbReference>
<sequence length="118" mass="13536">MKEELEFLDICKKTGLSVTLLKEIIKVISKYTSVEKAVIFGSRGRGDFKKTSDIDICIFGDEVTHTEINLLEFDLRELNTPLDFDVVSFKSITKEELKENILKDGVEVYDRKKITSEI</sequence>
<feature type="domain" description="Polymerase beta nucleotidyltransferase" evidence="1">
    <location>
        <begin position="22"/>
        <end position="113"/>
    </location>
</feature>
<dbReference type="AlphaFoldDB" id="A0A1M4VWH3"/>
<dbReference type="Proteomes" id="UP000184127">
    <property type="component" value="Unassembled WGS sequence"/>
</dbReference>
<dbReference type="CDD" id="cd05403">
    <property type="entry name" value="NT_KNTase_like"/>
    <property type="match status" value="1"/>
</dbReference>
<keyword evidence="3" id="KW-1185">Reference proteome</keyword>
<dbReference type="SUPFAM" id="SSF81301">
    <property type="entry name" value="Nucleotidyltransferase"/>
    <property type="match status" value="1"/>
</dbReference>
<proteinExistence type="predicted"/>
<dbReference type="PANTHER" id="PTHR43449">
    <property type="entry name" value="NUCLEOTIDYLTRANSFERASE"/>
    <property type="match status" value="1"/>
</dbReference>
<dbReference type="RefSeq" id="WP_072967993.1">
    <property type="nucleotide sequence ID" value="NZ_FQUR01000009.1"/>
</dbReference>
<dbReference type="Pfam" id="PF18765">
    <property type="entry name" value="Polbeta"/>
    <property type="match status" value="1"/>
</dbReference>
<dbReference type="InterPro" id="IPR043519">
    <property type="entry name" value="NT_sf"/>
</dbReference>
<gene>
    <name evidence="2" type="ORF">SAMN02745195_01017</name>
</gene>
<protein>
    <recommendedName>
        <fullName evidence="1">Polymerase beta nucleotidyltransferase domain-containing protein</fullName>
    </recommendedName>
</protein>
<evidence type="ECO:0000313" key="3">
    <source>
        <dbReference type="Proteomes" id="UP000184127"/>
    </source>
</evidence>
<evidence type="ECO:0000313" key="2">
    <source>
        <dbReference type="EMBL" id="SHE73072.1"/>
    </source>
</evidence>
<dbReference type="EMBL" id="FQUR01000009">
    <property type="protein sequence ID" value="SHE73072.1"/>
    <property type="molecule type" value="Genomic_DNA"/>
</dbReference>
<organism evidence="2 3">
    <name type="scientific">Thermoanaerobacter uzonensis DSM 18761</name>
    <dbReference type="NCBI Taxonomy" id="1123369"/>
    <lineage>
        <taxon>Bacteria</taxon>
        <taxon>Bacillati</taxon>
        <taxon>Bacillota</taxon>
        <taxon>Clostridia</taxon>
        <taxon>Thermoanaerobacterales</taxon>
        <taxon>Thermoanaerobacteraceae</taxon>
        <taxon>Thermoanaerobacter</taxon>
    </lineage>
</organism>
<reference evidence="3" key="1">
    <citation type="submission" date="2016-11" db="EMBL/GenBank/DDBJ databases">
        <authorList>
            <person name="Varghese N."/>
            <person name="Submissions S."/>
        </authorList>
    </citation>
    <scope>NUCLEOTIDE SEQUENCE [LARGE SCALE GENOMIC DNA]</scope>
    <source>
        <strain evidence="3">DSM 18761</strain>
    </source>
</reference>
<dbReference type="InterPro" id="IPR041633">
    <property type="entry name" value="Polbeta"/>
</dbReference>
<dbReference type="Gene3D" id="3.30.460.10">
    <property type="entry name" value="Beta Polymerase, domain 2"/>
    <property type="match status" value="1"/>
</dbReference>
<evidence type="ECO:0000259" key="1">
    <source>
        <dbReference type="Pfam" id="PF18765"/>
    </source>
</evidence>
<name>A0A1M4VWH3_9THEO</name>